<keyword evidence="8" id="KW-0732">Signal</keyword>
<comment type="catalytic activity">
    <reaction evidence="7">
        <text>L-prolyl-[collagen] + 2-oxoglutarate + O2 = trans-4-hydroxy-L-prolyl-[collagen] + succinate + CO2</text>
        <dbReference type="Rhea" id="RHEA:18945"/>
        <dbReference type="Rhea" id="RHEA-COMP:11676"/>
        <dbReference type="Rhea" id="RHEA-COMP:11680"/>
        <dbReference type="ChEBI" id="CHEBI:15379"/>
        <dbReference type="ChEBI" id="CHEBI:16526"/>
        <dbReference type="ChEBI" id="CHEBI:16810"/>
        <dbReference type="ChEBI" id="CHEBI:30031"/>
        <dbReference type="ChEBI" id="CHEBI:50342"/>
        <dbReference type="ChEBI" id="CHEBI:61965"/>
        <dbReference type="EC" id="1.14.11.2"/>
    </reaction>
</comment>
<dbReference type="InterPro" id="IPR005123">
    <property type="entry name" value="Oxoglu/Fe-dep_dioxygenase_dom"/>
</dbReference>
<keyword evidence="11" id="KW-1185">Reference proteome</keyword>
<comment type="caution">
    <text evidence="10">The sequence shown here is derived from an EMBL/GenBank/DDBJ whole genome shotgun (WGS) entry which is preliminary data.</text>
</comment>
<name>A0A835WH84_9CHLO</name>
<comment type="subcellular location">
    <subcellularLocation>
        <location evidence="2">Endoplasmic reticulum membrane</location>
        <topology evidence="2">Single-pass type II membrane protein</topology>
    </subcellularLocation>
</comment>
<feature type="domain" description="Fe2OG dioxygenase" evidence="9">
    <location>
        <begin position="154"/>
        <end position="271"/>
    </location>
</feature>
<dbReference type="GO" id="GO:0005789">
    <property type="term" value="C:endoplasmic reticulum membrane"/>
    <property type="evidence" value="ECO:0007669"/>
    <property type="project" value="UniProtKB-SubCell"/>
</dbReference>
<dbReference type="InterPro" id="IPR044862">
    <property type="entry name" value="Pro_4_hyd_alph_FE2OG_OXY"/>
</dbReference>
<sequence length="367" mass="41078">MAMRRLPSLFLIALVLAVLDGFQCVLGARQHVEERLIGWQGEQYSAFDQPSNPDIGDGSLWSADESVRPGWIQTISWKPRAFIYHNFLSDREVRHIIDLAHGQMKRSQVVGHKDDGVVDDIRTSYGTFLKRNQDPVIAAIEKRLALWSALPVSHQEDMQVLRYGPTNKYGPHIDGLGRVATVLMYLVEPDHGGETAFINSRWGHPELAAEAERTNFSQCARGHVAYKPKRGDALLFFDTKPDYTTTDETSMHTGCPVVEGVKWNAVKWLHGVPFRPEDYEKALKEPYVPLPDPGVCTNLHEMCETWAKEGECKNNPGYMIGDGDGQGTCRLACNDCEPCADGDAECYRRNRASGGYLNLNESELKGV</sequence>
<proteinExistence type="predicted"/>
<dbReference type="SMART" id="SM00702">
    <property type="entry name" value="P4Hc"/>
    <property type="match status" value="1"/>
</dbReference>
<evidence type="ECO:0000256" key="6">
    <source>
        <dbReference type="ARBA" id="ARBA00023004"/>
    </source>
</evidence>
<evidence type="ECO:0000256" key="4">
    <source>
        <dbReference type="ARBA" id="ARBA00022964"/>
    </source>
</evidence>
<dbReference type="PANTHER" id="PTHR10869:SF238">
    <property type="entry name" value="PROLYL 4-HYDROXYLASE 6-RELATED"/>
    <property type="match status" value="1"/>
</dbReference>
<dbReference type="EMBL" id="JAEHOD010000023">
    <property type="protein sequence ID" value="KAG2447121.1"/>
    <property type="molecule type" value="Genomic_DNA"/>
</dbReference>
<organism evidence="10 11">
    <name type="scientific">Chlamydomonas schloesseri</name>
    <dbReference type="NCBI Taxonomy" id="2026947"/>
    <lineage>
        <taxon>Eukaryota</taxon>
        <taxon>Viridiplantae</taxon>
        <taxon>Chlorophyta</taxon>
        <taxon>core chlorophytes</taxon>
        <taxon>Chlorophyceae</taxon>
        <taxon>CS clade</taxon>
        <taxon>Chlamydomonadales</taxon>
        <taxon>Chlamydomonadaceae</taxon>
        <taxon>Chlamydomonas</taxon>
    </lineage>
</organism>
<keyword evidence="6" id="KW-0408">Iron</keyword>
<dbReference type="Pfam" id="PF13640">
    <property type="entry name" value="2OG-FeII_Oxy_3"/>
    <property type="match status" value="1"/>
</dbReference>
<dbReference type="Proteomes" id="UP000613740">
    <property type="component" value="Unassembled WGS sequence"/>
</dbReference>
<dbReference type="InterPro" id="IPR045054">
    <property type="entry name" value="P4HA-like"/>
</dbReference>
<keyword evidence="3" id="KW-0479">Metal-binding</keyword>
<evidence type="ECO:0000256" key="8">
    <source>
        <dbReference type="SAM" id="SignalP"/>
    </source>
</evidence>
<evidence type="ECO:0000256" key="5">
    <source>
        <dbReference type="ARBA" id="ARBA00023002"/>
    </source>
</evidence>
<dbReference type="PROSITE" id="PS51471">
    <property type="entry name" value="FE2OG_OXY"/>
    <property type="match status" value="1"/>
</dbReference>
<dbReference type="PANTHER" id="PTHR10869">
    <property type="entry name" value="PROLYL 4-HYDROXYLASE ALPHA SUBUNIT"/>
    <property type="match status" value="1"/>
</dbReference>
<keyword evidence="4" id="KW-0223">Dioxygenase</keyword>
<dbReference type="GO" id="GO:0005506">
    <property type="term" value="F:iron ion binding"/>
    <property type="evidence" value="ECO:0007669"/>
    <property type="project" value="InterPro"/>
</dbReference>
<protein>
    <recommendedName>
        <fullName evidence="9">Fe2OG dioxygenase domain-containing protein</fullName>
    </recommendedName>
</protein>
<evidence type="ECO:0000256" key="2">
    <source>
        <dbReference type="ARBA" id="ARBA00004648"/>
    </source>
</evidence>
<feature type="chain" id="PRO_5032703450" description="Fe2OG dioxygenase domain-containing protein" evidence="8">
    <location>
        <begin position="28"/>
        <end position="367"/>
    </location>
</feature>
<dbReference type="AlphaFoldDB" id="A0A835WH84"/>
<dbReference type="GO" id="GO:0004656">
    <property type="term" value="F:procollagen-proline 4-dioxygenase activity"/>
    <property type="evidence" value="ECO:0007669"/>
    <property type="project" value="UniProtKB-EC"/>
</dbReference>
<evidence type="ECO:0000256" key="3">
    <source>
        <dbReference type="ARBA" id="ARBA00022723"/>
    </source>
</evidence>
<dbReference type="GO" id="GO:0031418">
    <property type="term" value="F:L-ascorbic acid binding"/>
    <property type="evidence" value="ECO:0007669"/>
    <property type="project" value="InterPro"/>
</dbReference>
<evidence type="ECO:0000313" key="10">
    <source>
        <dbReference type="EMBL" id="KAG2447121.1"/>
    </source>
</evidence>
<comment type="cofactor">
    <cofactor evidence="1">
        <name>L-ascorbate</name>
        <dbReference type="ChEBI" id="CHEBI:38290"/>
    </cofactor>
</comment>
<dbReference type="Gene3D" id="2.60.120.620">
    <property type="entry name" value="q2cbj1_9rhob like domain"/>
    <property type="match status" value="1"/>
</dbReference>
<accession>A0A835WH84</accession>
<evidence type="ECO:0000313" key="11">
    <source>
        <dbReference type="Proteomes" id="UP000613740"/>
    </source>
</evidence>
<evidence type="ECO:0000256" key="7">
    <source>
        <dbReference type="ARBA" id="ARBA00049169"/>
    </source>
</evidence>
<feature type="signal peptide" evidence="8">
    <location>
        <begin position="1"/>
        <end position="27"/>
    </location>
</feature>
<reference evidence="10" key="1">
    <citation type="journal article" date="2020" name="bioRxiv">
        <title>Comparative genomics of Chlamydomonas.</title>
        <authorList>
            <person name="Craig R.J."/>
            <person name="Hasan A.R."/>
            <person name="Ness R.W."/>
            <person name="Keightley P.D."/>
        </authorList>
    </citation>
    <scope>NUCLEOTIDE SEQUENCE</scope>
    <source>
        <strain evidence="10">CCAP 11/173</strain>
    </source>
</reference>
<dbReference type="InterPro" id="IPR006620">
    <property type="entry name" value="Pro_4_hyd_alph"/>
</dbReference>
<keyword evidence="5" id="KW-0560">Oxidoreductase</keyword>
<gene>
    <name evidence="10" type="ORF">HYH02_007867</name>
</gene>
<evidence type="ECO:0000256" key="1">
    <source>
        <dbReference type="ARBA" id="ARBA00001961"/>
    </source>
</evidence>
<evidence type="ECO:0000259" key="9">
    <source>
        <dbReference type="PROSITE" id="PS51471"/>
    </source>
</evidence>
<dbReference type="OrthoDB" id="420380at2759"/>